<evidence type="ECO:0000313" key="3">
    <source>
        <dbReference type="EMBL" id="SKD10212.1"/>
    </source>
</evidence>
<keyword evidence="1 3" id="KW-0808">Transferase</keyword>
<dbReference type="InterPro" id="IPR050065">
    <property type="entry name" value="GlmU-like"/>
</dbReference>
<dbReference type="Gene3D" id="2.160.10.10">
    <property type="entry name" value="Hexapeptide repeat proteins"/>
    <property type="match status" value="1"/>
</dbReference>
<gene>
    <name evidence="3" type="ORF">SAMN05660461_6116</name>
</gene>
<dbReference type="Pfam" id="PF13562">
    <property type="entry name" value="NTP_transf_4"/>
    <property type="match status" value="1"/>
</dbReference>
<dbReference type="EMBL" id="FUZZ01000006">
    <property type="protein sequence ID" value="SKD10212.1"/>
    <property type="molecule type" value="Genomic_DNA"/>
</dbReference>
<dbReference type="STRING" id="393003.SAMN05660461_6116"/>
<evidence type="ECO:0000313" key="4">
    <source>
        <dbReference type="Proteomes" id="UP000190166"/>
    </source>
</evidence>
<organism evidence="3 4">
    <name type="scientific">Chitinophaga ginsengisegetis</name>
    <dbReference type="NCBI Taxonomy" id="393003"/>
    <lineage>
        <taxon>Bacteria</taxon>
        <taxon>Pseudomonadati</taxon>
        <taxon>Bacteroidota</taxon>
        <taxon>Chitinophagia</taxon>
        <taxon>Chitinophagales</taxon>
        <taxon>Chitinophagaceae</taxon>
        <taxon>Chitinophaga</taxon>
    </lineage>
</organism>
<dbReference type="PANTHER" id="PTHR43584">
    <property type="entry name" value="NUCLEOTIDYL TRANSFERASE"/>
    <property type="match status" value="1"/>
</dbReference>
<dbReference type="InterPro" id="IPR023917">
    <property type="entry name" value="Bifunctiontional_GlmU_bac-type"/>
</dbReference>
<dbReference type="NCBIfam" id="TIGR03991">
    <property type="entry name" value="alt_bact_glmU"/>
    <property type="match status" value="1"/>
</dbReference>
<evidence type="ECO:0000256" key="1">
    <source>
        <dbReference type="ARBA" id="ARBA00022679"/>
    </source>
</evidence>
<dbReference type="GO" id="GO:0016746">
    <property type="term" value="F:acyltransferase activity"/>
    <property type="evidence" value="ECO:0007669"/>
    <property type="project" value="UniProtKB-KW"/>
</dbReference>
<keyword evidence="4" id="KW-1185">Reference proteome</keyword>
<name>A0A1T5PC44_9BACT</name>
<dbReference type="Proteomes" id="UP000190166">
    <property type="component" value="Unassembled WGS sequence"/>
</dbReference>
<dbReference type="AlphaFoldDB" id="A0A1T5PC44"/>
<dbReference type="RefSeq" id="WP_079473371.1">
    <property type="nucleotide sequence ID" value="NZ_FUZZ01000006.1"/>
</dbReference>
<dbReference type="InterPro" id="IPR011004">
    <property type="entry name" value="Trimer_LpxA-like_sf"/>
</dbReference>
<evidence type="ECO:0000256" key="2">
    <source>
        <dbReference type="ARBA" id="ARBA00023315"/>
    </source>
</evidence>
<dbReference type="GO" id="GO:0016779">
    <property type="term" value="F:nucleotidyltransferase activity"/>
    <property type="evidence" value="ECO:0007669"/>
    <property type="project" value="UniProtKB-ARBA"/>
</dbReference>
<accession>A0A1T5PC44</accession>
<proteinExistence type="predicted"/>
<protein>
    <submittedName>
        <fullName evidence="3">UDP-N-acetylglucosamine diphosphorylase/glucosamine-1-phosphate N-acetyltransferase</fullName>
    </submittedName>
</protein>
<reference evidence="3 4" key="1">
    <citation type="submission" date="2017-02" db="EMBL/GenBank/DDBJ databases">
        <authorList>
            <person name="Peterson S.W."/>
        </authorList>
    </citation>
    <scope>NUCLEOTIDE SEQUENCE [LARGE SCALE GENOMIC DNA]</scope>
    <source>
        <strain evidence="3 4">DSM 18108</strain>
    </source>
</reference>
<sequence length="392" mass="42785">MERNYILFDTPVRELLYPFTHTRPIAACRVGILTIQEKWEHWLGTGISHFTVPHLQDKFPLLYKGNQTVNILLSGHILPDAGLVAAIRELQPEEELYKDNELLAKAVQGEGAPLLAPGARKNYPGEVLGIYKPWDIFALNDKAIREDYQLLTKGRESAILSHTNQQINHTDIFVEPGAKVEYSVLNAATGPVYIGKDAEVMEGCMIRGPFAMGEGAVLKMGTKIYGATTLGPYCTGGGEIKNSVMFGYSNKGHDGYLGDAVIGEWCNLGANTSGSNLKNNVSDVKVWMEAQGEAVSAGKKCGVLMGDYSRCGINTMLNTGTVIGVSCNVFGGHFPPKFVGSFSWGDQATYRLAEALKDAGSWMALKGKELTEKDKQVLEALYAQINQKDLKT</sequence>
<dbReference type="PANTHER" id="PTHR43584:SF8">
    <property type="entry name" value="N-ACETYLMURAMATE ALPHA-1-PHOSPHATE URIDYLYLTRANSFERASE"/>
    <property type="match status" value="1"/>
</dbReference>
<keyword evidence="2" id="KW-0012">Acyltransferase</keyword>
<dbReference type="SUPFAM" id="SSF51161">
    <property type="entry name" value="Trimeric LpxA-like enzymes"/>
    <property type="match status" value="1"/>
</dbReference>